<dbReference type="KEGG" id="lcre:Pla8534_17270"/>
<proteinExistence type="predicted"/>
<evidence type="ECO:0000313" key="1">
    <source>
        <dbReference type="EMBL" id="QDU93941.1"/>
    </source>
</evidence>
<keyword evidence="2" id="KW-1185">Reference proteome</keyword>
<dbReference type="AlphaFoldDB" id="A0A518DQ35"/>
<name>A0A518DQ35_9BACT</name>
<gene>
    <name evidence="1" type="ORF">Pla8534_17270</name>
</gene>
<dbReference type="Proteomes" id="UP000317648">
    <property type="component" value="Chromosome"/>
</dbReference>
<sequence>MTISFAEWKAWKSSLCTIVPSTQRHPLDDINLTARVAACDITLSTGDVTVMSHR</sequence>
<evidence type="ECO:0000313" key="2">
    <source>
        <dbReference type="Proteomes" id="UP000317648"/>
    </source>
</evidence>
<organism evidence="1 2">
    <name type="scientific">Lignipirellula cremea</name>
    <dbReference type="NCBI Taxonomy" id="2528010"/>
    <lineage>
        <taxon>Bacteria</taxon>
        <taxon>Pseudomonadati</taxon>
        <taxon>Planctomycetota</taxon>
        <taxon>Planctomycetia</taxon>
        <taxon>Pirellulales</taxon>
        <taxon>Pirellulaceae</taxon>
        <taxon>Lignipirellula</taxon>
    </lineage>
</organism>
<accession>A0A518DQ35</accession>
<reference evidence="1 2" key="1">
    <citation type="submission" date="2019-02" db="EMBL/GenBank/DDBJ databases">
        <title>Deep-cultivation of Planctomycetes and their phenomic and genomic characterization uncovers novel biology.</title>
        <authorList>
            <person name="Wiegand S."/>
            <person name="Jogler M."/>
            <person name="Boedeker C."/>
            <person name="Pinto D."/>
            <person name="Vollmers J."/>
            <person name="Rivas-Marin E."/>
            <person name="Kohn T."/>
            <person name="Peeters S.H."/>
            <person name="Heuer A."/>
            <person name="Rast P."/>
            <person name="Oberbeckmann S."/>
            <person name="Bunk B."/>
            <person name="Jeske O."/>
            <person name="Meyerdierks A."/>
            <person name="Storesund J.E."/>
            <person name="Kallscheuer N."/>
            <person name="Luecker S."/>
            <person name="Lage O.M."/>
            <person name="Pohl T."/>
            <person name="Merkel B.J."/>
            <person name="Hornburger P."/>
            <person name="Mueller R.-W."/>
            <person name="Bruemmer F."/>
            <person name="Labrenz M."/>
            <person name="Spormann A.M."/>
            <person name="Op den Camp H."/>
            <person name="Overmann J."/>
            <person name="Amann R."/>
            <person name="Jetten M.S.M."/>
            <person name="Mascher T."/>
            <person name="Medema M.H."/>
            <person name="Devos D.P."/>
            <person name="Kaster A.-K."/>
            <person name="Ovreas L."/>
            <person name="Rohde M."/>
            <person name="Galperin M.Y."/>
            <person name="Jogler C."/>
        </authorList>
    </citation>
    <scope>NUCLEOTIDE SEQUENCE [LARGE SCALE GENOMIC DNA]</scope>
    <source>
        <strain evidence="1 2">Pla85_3_4</strain>
    </source>
</reference>
<protein>
    <submittedName>
        <fullName evidence="1">Uncharacterized protein</fullName>
    </submittedName>
</protein>
<dbReference type="EMBL" id="CP036433">
    <property type="protein sequence ID" value="QDU93941.1"/>
    <property type="molecule type" value="Genomic_DNA"/>
</dbReference>